<comment type="caution">
    <text evidence="2">The sequence shown here is derived from an EMBL/GenBank/DDBJ whole genome shotgun (WGS) entry which is preliminary data.</text>
</comment>
<proteinExistence type="predicted"/>
<organism evidence="2 3">
    <name type="scientific">Virgisporangium aliadipatigenens</name>
    <dbReference type="NCBI Taxonomy" id="741659"/>
    <lineage>
        <taxon>Bacteria</taxon>
        <taxon>Bacillati</taxon>
        <taxon>Actinomycetota</taxon>
        <taxon>Actinomycetes</taxon>
        <taxon>Micromonosporales</taxon>
        <taxon>Micromonosporaceae</taxon>
        <taxon>Virgisporangium</taxon>
    </lineage>
</organism>
<evidence type="ECO:0000256" key="1">
    <source>
        <dbReference type="ARBA" id="ARBA00022679"/>
    </source>
</evidence>
<evidence type="ECO:0000313" key="3">
    <source>
        <dbReference type="Proteomes" id="UP000619260"/>
    </source>
</evidence>
<protein>
    <recommendedName>
        <fullName evidence="4">Methyltransferase</fullName>
    </recommendedName>
</protein>
<keyword evidence="3" id="KW-1185">Reference proteome</keyword>
<accession>A0A8J3YRP7</accession>
<gene>
    <name evidence="2" type="ORF">Val02_60590</name>
</gene>
<reference evidence="2" key="1">
    <citation type="submission" date="2021-01" db="EMBL/GenBank/DDBJ databases">
        <title>Whole genome shotgun sequence of Virgisporangium aliadipatigenens NBRC 105644.</title>
        <authorList>
            <person name="Komaki H."/>
            <person name="Tamura T."/>
        </authorList>
    </citation>
    <scope>NUCLEOTIDE SEQUENCE</scope>
    <source>
        <strain evidence="2">NBRC 105644</strain>
    </source>
</reference>
<dbReference type="SUPFAM" id="SSF53335">
    <property type="entry name" value="S-adenosyl-L-methionine-dependent methyltransferases"/>
    <property type="match status" value="1"/>
</dbReference>
<dbReference type="PANTHER" id="PTHR43861:SF3">
    <property type="entry name" value="PUTATIVE (AFU_ORTHOLOGUE AFUA_2G14390)-RELATED"/>
    <property type="match status" value="1"/>
</dbReference>
<keyword evidence="1" id="KW-0808">Transferase</keyword>
<name>A0A8J3YRP7_9ACTN</name>
<dbReference type="CDD" id="cd02440">
    <property type="entry name" value="AdoMet_MTases"/>
    <property type="match status" value="1"/>
</dbReference>
<evidence type="ECO:0008006" key="4">
    <source>
        <dbReference type="Google" id="ProtNLM"/>
    </source>
</evidence>
<dbReference type="RefSeq" id="WP_239153442.1">
    <property type="nucleotide sequence ID" value="NZ_BOPF01000025.1"/>
</dbReference>
<dbReference type="EMBL" id="BOPF01000025">
    <property type="protein sequence ID" value="GIJ49173.1"/>
    <property type="molecule type" value="Genomic_DNA"/>
</dbReference>
<evidence type="ECO:0000313" key="2">
    <source>
        <dbReference type="EMBL" id="GIJ49173.1"/>
    </source>
</evidence>
<dbReference type="InterPro" id="IPR029063">
    <property type="entry name" value="SAM-dependent_MTases_sf"/>
</dbReference>
<dbReference type="Pfam" id="PF13489">
    <property type="entry name" value="Methyltransf_23"/>
    <property type="match status" value="1"/>
</dbReference>
<dbReference type="PANTHER" id="PTHR43861">
    <property type="entry name" value="TRANS-ACONITATE 2-METHYLTRANSFERASE-RELATED"/>
    <property type="match status" value="1"/>
</dbReference>
<dbReference type="Gene3D" id="3.40.50.150">
    <property type="entry name" value="Vaccinia Virus protein VP39"/>
    <property type="match status" value="1"/>
</dbReference>
<dbReference type="GO" id="GO:0016740">
    <property type="term" value="F:transferase activity"/>
    <property type="evidence" value="ECO:0007669"/>
    <property type="project" value="UniProtKB-KW"/>
</dbReference>
<sequence length="263" mass="28582">MSADTRTGYAFDNDDAAAVHRHRYLAAMLDSGTFRRIMGLGPLAGARCLEVGAGGGSIAGWLAARGAQVLATDLNPRHLRTDEGYEIRRHDVVTQPVPEGPWDLIHARLLLAHLPQRVEVLHRLAAALAPGGALLVEEWATQYRQVVLAAPDRDSRELVERYVEALVTRILAGIGNDSTWAARMHATMGTAGLVDVETTVRADSWPGGTAGALLMAVNVDQQRAAFLADGFTEEELARLERLARDPRLVVRGHFLYATSGRRP</sequence>
<dbReference type="AlphaFoldDB" id="A0A8J3YRP7"/>
<dbReference type="Proteomes" id="UP000619260">
    <property type="component" value="Unassembled WGS sequence"/>
</dbReference>